<evidence type="ECO:0000256" key="1">
    <source>
        <dbReference type="ARBA" id="ARBA00004651"/>
    </source>
</evidence>
<keyword evidence="8 10" id="KW-0472">Membrane</keyword>
<feature type="transmembrane region" description="Helical" evidence="10">
    <location>
        <begin position="192"/>
        <end position="213"/>
    </location>
</feature>
<feature type="transmembrane region" description="Helical" evidence="10">
    <location>
        <begin position="54"/>
        <end position="76"/>
    </location>
</feature>
<gene>
    <name evidence="12" type="ORF">GCM10009810_15260</name>
</gene>
<keyword evidence="9" id="KW-0739">Sodium transport</keyword>
<evidence type="ECO:0000256" key="2">
    <source>
        <dbReference type="ARBA" id="ARBA00022448"/>
    </source>
</evidence>
<dbReference type="Pfam" id="PF02148">
    <property type="entry name" value="zf-UBP"/>
    <property type="match status" value="1"/>
</dbReference>
<evidence type="ECO:0000256" key="9">
    <source>
        <dbReference type="ARBA" id="ARBA00023201"/>
    </source>
</evidence>
<name>A0ABP4WK43_9MICO</name>
<dbReference type="EMBL" id="BAAAPN010000037">
    <property type="protein sequence ID" value="GAA1756601.1"/>
    <property type="molecule type" value="Genomic_DNA"/>
</dbReference>
<dbReference type="RefSeq" id="WP_344064366.1">
    <property type="nucleotide sequence ID" value="NZ_BAAAPN010000037.1"/>
</dbReference>
<dbReference type="InterPro" id="IPR018422">
    <property type="entry name" value="Cation/H_exchanger_CPA1"/>
</dbReference>
<keyword evidence="6" id="KW-0915">Sodium</keyword>
<keyword evidence="7" id="KW-0406">Ion transport</keyword>
<dbReference type="SUPFAM" id="SSF57850">
    <property type="entry name" value="RING/U-box"/>
    <property type="match status" value="1"/>
</dbReference>
<evidence type="ECO:0000259" key="11">
    <source>
        <dbReference type="PROSITE" id="PS50271"/>
    </source>
</evidence>
<dbReference type="Gene3D" id="6.10.140.1330">
    <property type="match status" value="1"/>
</dbReference>
<evidence type="ECO:0000256" key="5">
    <source>
        <dbReference type="ARBA" id="ARBA00022989"/>
    </source>
</evidence>
<organism evidence="12 13">
    <name type="scientific">Nostocoides vanveenii</name>
    <dbReference type="NCBI Taxonomy" id="330835"/>
    <lineage>
        <taxon>Bacteria</taxon>
        <taxon>Bacillati</taxon>
        <taxon>Actinomycetota</taxon>
        <taxon>Actinomycetes</taxon>
        <taxon>Micrococcales</taxon>
        <taxon>Intrasporangiaceae</taxon>
        <taxon>Nostocoides</taxon>
    </lineage>
</organism>
<evidence type="ECO:0000256" key="4">
    <source>
        <dbReference type="ARBA" id="ARBA00022692"/>
    </source>
</evidence>
<comment type="caution">
    <text evidence="12">The sequence shown here is derived from an EMBL/GenBank/DDBJ whole genome shotgun (WGS) entry which is preliminary data.</text>
</comment>
<dbReference type="PANTHER" id="PTHR10110">
    <property type="entry name" value="SODIUM/HYDROGEN EXCHANGER"/>
    <property type="match status" value="1"/>
</dbReference>
<protein>
    <submittedName>
        <fullName evidence="12">Na+/H+ antiporter</fullName>
    </submittedName>
</protein>
<reference evidence="13" key="1">
    <citation type="journal article" date="2019" name="Int. J. Syst. Evol. Microbiol.">
        <title>The Global Catalogue of Microorganisms (GCM) 10K type strain sequencing project: providing services to taxonomists for standard genome sequencing and annotation.</title>
        <authorList>
            <consortium name="The Broad Institute Genomics Platform"/>
            <consortium name="The Broad Institute Genome Sequencing Center for Infectious Disease"/>
            <person name="Wu L."/>
            <person name="Ma J."/>
        </authorList>
    </citation>
    <scope>NUCLEOTIDE SEQUENCE [LARGE SCALE GENOMIC DNA]</scope>
    <source>
        <strain evidence="13">JCM 15591</strain>
    </source>
</reference>
<feature type="transmembrane region" description="Helical" evidence="10">
    <location>
        <begin position="83"/>
        <end position="106"/>
    </location>
</feature>
<accession>A0ABP4WK43</accession>
<dbReference type="InterPro" id="IPR001607">
    <property type="entry name" value="Znf_UBP"/>
</dbReference>
<proteinExistence type="predicted"/>
<keyword evidence="2" id="KW-0813">Transport</keyword>
<feature type="transmembrane region" description="Helical" evidence="10">
    <location>
        <begin position="309"/>
        <end position="330"/>
    </location>
</feature>
<dbReference type="Pfam" id="PF00999">
    <property type="entry name" value="Na_H_Exchanger"/>
    <property type="match status" value="1"/>
</dbReference>
<evidence type="ECO:0000256" key="10">
    <source>
        <dbReference type="SAM" id="Phobius"/>
    </source>
</evidence>
<feature type="transmembrane region" description="Helical" evidence="10">
    <location>
        <begin position="275"/>
        <end position="297"/>
    </location>
</feature>
<dbReference type="Proteomes" id="UP001501475">
    <property type="component" value="Unassembled WGS sequence"/>
</dbReference>
<dbReference type="Gene3D" id="3.30.40.10">
    <property type="entry name" value="Zinc/RING finger domain, C3HC4 (zinc finger)"/>
    <property type="match status" value="1"/>
</dbReference>
<evidence type="ECO:0000313" key="12">
    <source>
        <dbReference type="EMBL" id="GAA1756601.1"/>
    </source>
</evidence>
<keyword evidence="5 10" id="KW-1133">Transmembrane helix</keyword>
<feature type="transmembrane region" description="Helical" evidence="10">
    <location>
        <begin position="112"/>
        <end position="133"/>
    </location>
</feature>
<feature type="domain" description="UBP-type" evidence="11">
    <location>
        <begin position="544"/>
        <end position="628"/>
    </location>
</feature>
<evidence type="ECO:0000256" key="7">
    <source>
        <dbReference type="ARBA" id="ARBA00023065"/>
    </source>
</evidence>
<evidence type="ECO:0000313" key="13">
    <source>
        <dbReference type="Proteomes" id="UP001501475"/>
    </source>
</evidence>
<keyword evidence="3" id="KW-1003">Cell membrane</keyword>
<feature type="transmembrane region" description="Helical" evidence="10">
    <location>
        <begin position="351"/>
        <end position="372"/>
    </location>
</feature>
<dbReference type="InterPro" id="IPR006153">
    <property type="entry name" value="Cation/H_exchanger_TM"/>
</dbReference>
<evidence type="ECO:0000256" key="8">
    <source>
        <dbReference type="ARBA" id="ARBA00023136"/>
    </source>
</evidence>
<evidence type="ECO:0000256" key="6">
    <source>
        <dbReference type="ARBA" id="ARBA00023053"/>
    </source>
</evidence>
<keyword evidence="13" id="KW-1185">Reference proteome</keyword>
<feature type="transmembrane region" description="Helical" evidence="10">
    <location>
        <begin position="244"/>
        <end position="263"/>
    </location>
</feature>
<evidence type="ECO:0000256" key="3">
    <source>
        <dbReference type="ARBA" id="ARBA00022475"/>
    </source>
</evidence>
<dbReference type="PANTHER" id="PTHR10110:SF86">
    <property type="entry name" value="SODIUM_HYDROGEN EXCHANGER 7"/>
    <property type="match status" value="1"/>
</dbReference>
<comment type="subcellular location">
    <subcellularLocation>
        <location evidence="1">Cell membrane</location>
        <topology evidence="1">Multi-pass membrane protein</topology>
    </subcellularLocation>
</comment>
<feature type="transmembrane region" description="Helical" evidence="10">
    <location>
        <begin position="378"/>
        <end position="396"/>
    </location>
</feature>
<dbReference type="PROSITE" id="PS50271">
    <property type="entry name" value="ZF_UBP"/>
    <property type="match status" value="1"/>
</dbReference>
<dbReference type="InterPro" id="IPR013083">
    <property type="entry name" value="Znf_RING/FYVE/PHD"/>
</dbReference>
<keyword evidence="4 10" id="KW-0812">Transmembrane</keyword>
<sequence length="628" mass="65464">MDLALTLTVIAMTVIIVARLCEQIELPAPLGLLGVGVIASFVPGVPTLSLSPDLVLFGLLPPLLYAAALNTSLIDIRANIGPILGLSVGLVLFTALGVALVASALLPISFPLAFALGAIVAPPDAVAATAVARQIGLPRRITTILEGESLLNDATALVALRTALAAAGLAIAHAGADAHVEQVSAASVAQDFAIAAFGGAATGWLVFVVVGFIRKVLVETAADTALSFAVPFVAYVAAEKVHASGVIAVVVAGLFLGHQAPVLQSAPSRLSERVNWASITFLLENAVFLLIGLQMASILDSVRAGDLTLGRSVLVGCAVLAACLILRPLWMLPFTYASARSSGDASDRMRAGVIGSWAGMRGVVTLAAALTLPDNTPYRPMLVLVALIVTVGTLVLQGFSLPWLCRVLDVRGPDPREDALVEATVVGAAAGAGLRAIEADPDTDPGVLATLKSQSAARVNRIWERLGSQQSETPSETYRRTRLTMIAAERAELLRMRSTAAVDQHVLTAVLNSMDAEEAALTWGAHRAARVRETPLRPPDAVTAACAHLQSEAHCVVPDTPDGCPACLAEGLTWVHLRMCTECGHVGCCDSSPGKHASAHFHDSGHPVMRSLEPGEAWRWCFVDEALG</sequence>